<keyword evidence="4" id="KW-1185">Reference proteome</keyword>
<dbReference type="InterPro" id="IPR000653">
    <property type="entry name" value="DegT/StrS_aminotransferase"/>
</dbReference>
<evidence type="ECO:0000313" key="3">
    <source>
        <dbReference type="EMBL" id="MBF9235265.1"/>
    </source>
</evidence>
<dbReference type="InterPro" id="IPR015422">
    <property type="entry name" value="PyrdxlP-dep_Trfase_small"/>
</dbReference>
<sequence length="401" mass="44699">MILREAPPTSGLRPKWSDLIGAFRGPSNLEERIAEFLDVPEVQLECSGTASLVIAFEYLKTLSRRRKVVIAGYTCPLVVLAAEQAGLRIAVCDTVRGGFDLDLTHLGKQLDDETLCVVPTHYGGALTDVDRVRCFIQAASREIFVIEDAAQSFGAKYNGRPVGTAGHIGIFSFAAGKGFTLYEGGCLYGETPEIRRGLRETSTRLRNHKRLLELRRSLELLAYHFLYNPLCLSFVYGGPRRYWLKRNDPIRAIGDYFTGPIPLHKVGSWRRKVGCQALSRLRDHLDRTRDRFDALSDQLERACPEISTHSPAEGYQPTGSFVFVTFTSGKACDEALRVLWSLGSGVSRLFACAIDEYPYLSGRITSTTTNASDLARRTLIISTSEMMEERQLGAIYRAIRS</sequence>
<keyword evidence="3" id="KW-0808">Transferase</keyword>
<dbReference type="GO" id="GO:0030170">
    <property type="term" value="F:pyridoxal phosphate binding"/>
    <property type="evidence" value="ECO:0007669"/>
    <property type="project" value="TreeGrafter"/>
</dbReference>
<comment type="caution">
    <text evidence="3">The sequence shown here is derived from an EMBL/GenBank/DDBJ whole genome shotgun (WGS) entry which is preliminary data.</text>
</comment>
<dbReference type="PANTHER" id="PTHR30244">
    <property type="entry name" value="TRANSAMINASE"/>
    <property type="match status" value="1"/>
</dbReference>
<comment type="similarity">
    <text evidence="1 2">Belongs to the DegT/DnrJ/EryC1 family.</text>
</comment>
<evidence type="ECO:0000313" key="4">
    <source>
        <dbReference type="Proteomes" id="UP000599312"/>
    </source>
</evidence>
<dbReference type="PANTHER" id="PTHR30244:SF34">
    <property type="entry name" value="DTDP-4-AMINO-4,6-DIDEOXYGALACTOSE TRANSAMINASE"/>
    <property type="match status" value="1"/>
</dbReference>
<evidence type="ECO:0000256" key="2">
    <source>
        <dbReference type="RuleBase" id="RU004508"/>
    </source>
</evidence>
<dbReference type="Pfam" id="PF01041">
    <property type="entry name" value="DegT_DnrJ_EryC1"/>
    <property type="match status" value="1"/>
</dbReference>
<gene>
    <name evidence="3" type="ORF">I2H38_17980</name>
</gene>
<dbReference type="Proteomes" id="UP000599312">
    <property type="component" value="Unassembled WGS sequence"/>
</dbReference>
<dbReference type="AlphaFoldDB" id="A0A931FPY1"/>
<proteinExistence type="inferred from homology"/>
<protein>
    <submittedName>
        <fullName evidence="3">DegT/DnrJ/EryC1/StrS family aminotransferase</fullName>
    </submittedName>
</protein>
<dbReference type="EMBL" id="JADQDO010000011">
    <property type="protein sequence ID" value="MBF9235265.1"/>
    <property type="molecule type" value="Genomic_DNA"/>
</dbReference>
<dbReference type="GO" id="GO:0000271">
    <property type="term" value="P:polysaccharide biosynthetic process"/>
    <property type="evidence" value="ECO:0007669"/>
    <property type="project" value="TreeGrafter"/>
</dbReference>
<dbReference type="Gene3D" id="3.40.640.10">
    <property type="entry name" value="Type I PLP-dependent aspartate aminotransferase-like (Major domain)"/>
    <property type="match status" value="1"/>
</dbReference>
<accession>A0A931FPY1</accession>
<organism evidence="3 4">
    <name type="scientific">Microvirga alba</name>
    <dbReference type="NCBI Taxonomy" id="2791025"/>
    <lineage>
        <taxon>Bacteria</taxon>
        <taxon>Pseudomonadati</taxon>
        <taxon>Pseudomonadota</taxon>
        <taxon>Alphaproteobacteria</taxon>
        <taxon>Hyphomicrobiales</taxon>
        <taxon>Methylobacteriaceae</taxon>
        <taxon>Microvirga</taxon>
    </lineage>
</organism>
<dbReference type="SUPFAM" id="SSF53383">
    <property type="entry name" value="PLP-dependent transferases"/>
    <property type="match status" value="1"/>
</dbReference>
<keyword evidence="3" id="KW-0032">Aminotransferase</keyword>
<dbReference type="Gene3D" id="3.90.1150.10">
    <property type="entry name" value="Aspartate Aminotransferase, domain 1"/>
    <property type="match status" value="1"/>
</dbReference>
<dbReference type="InterPro" id="IPR015421">
    <property type="entry name" value="PyrdxlP-dep_Trfase_major"/>
</dbReference>
<dbReference type="GO" id="GO:0008483">
    <property type="term" value="F:transaminase activity"/>
    <property type="evidence" value="ECO:0007669"/>
    <property type="project" value="UniProtKB-KW"/>
</dbReference>
<reference evidence="3" key="1">
    <citation type="submission" date="2020-11" db="EMBL/GenBank/DDBJ databases">
        <authorList>
            <person name="Kim M.K."/>
        </authorList>
    </citation>
    <scope>NUCLEOTIDE SEQUENCE</scope>
    <source>
        <strain evidence="3">BT350</strain>
    </source>
</reference>
<name>A0A931FPY1_9HYPH</name>
<dbReference type="InterPro" id="IPR015424">
    <property type="entry name" value="PyrdxlP-dep_Trfase"/>
</dbReference>
<evidence type="ECO:0000256" key="1">
    <source>
        <dbReference type="ARBA" id="ARBA00037999"/>
    </source>
</evidence>
<keyword evidence="2" id="KW-0663">Pyridoxal phosphate</keyword>